<gene>
    <name evidence="3" type="ORF">ACFPMF_25015</name>
</gene>
<feature type="transmembrane region" description="Helical" evidence="1">
    <location>
        <begin position="43"/>
        <end position="62"/>
    </location>
</feature>
<dbReference type="PANTHER" id="PTHR19353:SF19">
    <property type="entry name" value="DELTA(5) FATTY ACID DESATURASE C-RELATED"/>
    <property type="match status" value="1"/>
</dbReference>
<keyword evidence="1" id="KW-1133">Transmembrane helix</keyword>
<keyword evidence="4" id="KW-1185">Reference proteome</keyword>
<comment type="caution">
    <text evidence="3">The sequence shown here is derived from an EMBL/GenBank/DDBJ whole genome shotgun (WGS) entry which is preliminary data.</text>
</comment>
<dbReference type="PANTHER" id="PTHR19353">
    <property type="entry name" value="FATTY ACID DESATURASE 2"/>
    <property type="match status" value="1"/>
</dbReference>
<dbReference type="RefSeq" id="WP_379850294.1">
    <property type="nucleotide sequence ID" value="NZ_JBHSMA010000014.1"/>
</dbReference>
<feature type="transmembrane region" description="Helical" evidence="1">
    <location>
        <begin position="202"/>
        <end position="227"/>
    </location>
</feature>
<feature type="domain" description="Fatty acid desaturase" evidence="2">
    <location>
        <begin position="72"/>
        <end position="341"/>
    </location>
</feature>
<evidence type="ECO:0000313" key="3">
    <source>
        <dbReference type="EMBL" id="MFC5412610.1"/>
    </source>
</evidence>
<dbReference type="Proteomes" id="UP001596106">
    <property type="component" value="Unassembled WGS sequence"/>
</dbReference>
<evidence type="ECO:0000256" key="1">
    <source>
        <dbReference type="SAM" id="Phobius"/>
    </source>
</evidence>
<dbReference type="EMBL" id="JBHSMA010000014">
    <property type="protein sequence ID" value="MFC5412610.1"/>
    <property type="molecule type" value="Genomic_DNA"/>
</dbReference>
<proteinExistence type="predicted"/>
<evidence type="ECO:0000313" key="4">
    <source>
        <dbReference type="Proteomes" id="UP001596106"/>
    </source>
</evidence>
<dbReference type="InterPro" id="IPR005804">
    <property type="entry name" value="FA_desaturase_dom"/>
</dbReference>
<feature type="transmembrane region" description="Helical" evidence="1">
    <location>
        <begin position="69"/>
        <end position="90"/>
    </location>
</feature>
<keyword evidence="1" id="KW-0472">Membrane</keyword>
<protein>
    <submittedName>
        <fullName evidence="3">Fatty acid desaturase family protein</fullName>
    </submittedName>
</protein>
<accession>A0ABW0IJ79</accession>
<reference evidence="4" key="1">
    <citation type="journal article" date="2019" name="Int. J. Syst. Evol. Microbiol.">
        <title>The Global Catalogue of Microorganisms (GCM) 10K type strain sequencing project: providing services to taxonomists for standard genome sequencing and annotation.</title>
        <authorList>
            <consortium name="The Broad Institute Genomics Platform"/>
            <consortium name="The Broad Institute Genome Sequencing Center for Infectious Disease"/>
            <person name="Wu L."/>
            <person name="Ma J."/>
        </authorList>
    </citation>
    <scope>NUCLEOTIDE SEQUENCE [LARGE SCALE GENOMIC DNA]</scope>
    <source>
        <strain evidence="4">CCUG 55250</strain>
    </source>
</reference>
<feature type="transmembrane region" description="Helical" evidence="1">
    <location>
        <begin position="233"/>
        <end position="255"/>
    </location>
</feature>
<name>A0ABW0IJ79_9BACT</name>
<sequence length="361" mass="41195">MTATAPHLKFLNKEKSHFFSALRSRIDQHFQQEGFSKTGEQPILFKSLFMLALYLVPYLLILSNEVSETGMLVLSAVMGLGIAGVGMSVMHDANHGSFSSRSWINQCFSGSLYLLGGNVYNWKIQHNTLHHTYTNIDQLDSDITGKPFLRLSNQQRLHRMHRYQHVYAFLLYGLMTFSFLVKDIRQVWDFNQKARQRLTKAFPLSQILILIASKVLYLFFICALPLLVTDLTVWQWLIGYLVMNFVAGLVLSTIFQLAHVVEEVVAPTLNDDGNIENAWAIHQLESTVNFSSFRWLSWFIGGLNFQIEHHLFPSISHIHYPAIAPIVQATAEEYGLQYHQKASLVEAIGSHISQLKKLGRP</sequence>
<keyword evidence="1" id="KW-0812">Transmembrane</keyword>
<dbReference type="PIRSF" id="PIRSF015921">
    <property type="entry name" value="FA_sphinglp_des"/>
    <property type="match status" value="1"/>
</dbReference>
<dbReference type="InterPro" id="IPR012171">
    <property type="entry name" value="Fatty_acid_desaturase"/>
</dbReference>
<evidence type="ECO:0000259" key="2">
    <source>
        <dbReference type="Pfam" id="PF00487"/>
    </source>
</evidence>
<dbReference type="CDD" id="cd03506">
    <property type="entry name" value="Delta6-FADS-like"/>
    <property type="match status" value="1"/>
</dbReference>
<dbReference type="Pfam" id="PF00487">
    <property type="entry name" value="FA_desaturase"/>
    <property type="match status" value="1"/>
</dbReference>
<organism evidence="3 4">
    <name type="scientific">Larkinella bovis</name>
    <dbReference type="NCBI Taxonomy" id="683041"/>
    <lineage>
        <taxon>Bacteria</taxon>
        <taxon>Pseudomonadati</taxon>
        <taxon>Bacteroidota</taxon>
        <taxon>Cytophagia</taxon>
        <taxon>Cytophagales</taxon>
        <taxon>Spirosomataceae</taxon>
        <taxon>Larkinella</taxon>
    </lineage>
</organism>
<feature type="transmembrane region" description="Helical" evidence="1">
    <location>
        <begin position="163"/>
        <end position="181"/>
    </location>
</feature>